<feature type="signal peptide" evidence="1">
    <location>
        <begin position="1"/>
        <end position="19"/>
    </location>
</feature>
<dbReference type="Proteomes" id="UP000321301">
    <property type="component" value="Unassembled WGS sequence"/>
</dbReference>
<protein>
    <submittedName>
        <fullName evidence="2">Uncharacterized protein</fullName>
    </submittedName>
</protein>
<name>A0A512C873_9BACT</name>
<organism evidence="2 3">
    <name type="scientific">Cyclobacterium qasimii</name>
    <dbReference type="NCBI Taxonomy" id="1350429"/>
    <lineage>
        <taxon>Bacteria</taxon>
        <taxon>Pseudomonadati</taxon>
        <taxon>Bacteroidota</taxon>
        <taxon>Cytophagia</taxon>
        <taxon>Cytophagales</taxon>
        <taxon>Cyclobacteriaceae</taxon>
        <taxon>Cyclobacterium</taxon>
    </lineage>
</organism>
<proteinExistence type="predicted"/>
<evidence type="ECO:0000313" key="3">
    <source>
        <dbReference type="Proteomes" id="UP000321301"/>
    </source>
</evidence>
<dbReference type="RefSeq" id="WP_146947195.1">
    <property type="nucleotide sequence ID" value="NZ_BJYV01000002.1"/>
</dbReference>
<sequence length="233" mass="27262">MLKVLFVAIVLTAALQAKAQEPFSKQYADKYKEVLQFYPEINTGTHYIEENRSLEGHPFYLSAKIDFGSLTIGDFYFENVPLQYDIWEDWIISFSSVFNQRMILNHQKIDRFKLIDGSTFVKREQPDGFLFHANGFYREIVTGKTGLYAKHRKQKKQESSTIELKRSYDEVVRYFFELDGELVPILGKRNLFETLGISKKQAKQELKRAGLRYKKNKEAYLQTLVSMSNNVQP</sequence>
<reference evidence="2 3" key="1">
    <citation type="submission" date="2019-07" db="EMBL/GenBank/DDBJ databases">
        <title>Whole genome shotgun sequence of Cyclobacterium qasimii NBRC 106168.</title>
        <authorList>
            <person name="Hosoyama A."/>
            <person name="Uohara A."/>
            <person name="Ohji S."/>
            <person name="Ichikawa N."/>
        </authorList>
    </citation>
    <scope>NUCLEOTIDE SEQUENCE [LARGE SCALE GENOMIC DNA]</scope>
    <source>
        <strain evidence="2 3">NBRC 106168</strain>
    </source>
</reference>
<evidence type="ECO:0000313" key="2">
    <source>
        <dbReference type="EMBL" id="GEO20404.1"/>
    </source>
</evidence>
<evidence type="ECO:0000256" key="1">
    <source>
        <dbReference type="SAM" id="SignalP"/>
    </source>
</evidence>
<feature type="chain" id="PRO_5021755945" evidence="1">
    <location>
        <begin position="20"/>
        <end position="233"/>
    </location>
</feature>
<dbReference type="EMBL" id="BJYV01000002">
    <property type="protein sequence ID" value="GEO20404.1"/>
    <property type="molecule type" value="Genomic_DNA"/>
</dbReference>
<keyword evidence="3" id="KW-1185">Reference proteome</keyword>
<keyword evidence="1" id="KW-0732">Signal</keyword>
<accession>A0A512C873</accession>
<dbReference type="AlphaFoldDB" id="A0A512C873"/>
<comment type="caution">
    <text evidence="2">The sequence shown here is derived from an EMBL/GenBank/DDBJ whole genome shotgun (WGS) entry which is preliminary data.</text>
</comment>
<gene>
    <name evidence="2" type="ORF">CQA01_09380</name>
</gene>